<sequence length="51" mass="5604">MKYLSIFAIAASIPAVIFAAPVSQPNAVPGSVDDYHIWVDKRDSTVEHYVN</sequence>
<evidence type="ECO:0000313" key="3">
    <source>
        <dbReference type="Proteomes" id="UP000225277"/>
    </source>
</evidence>
<dbReference type="EMBL" id="FJUY01000007">
    <property type="protein sequence ID" value="CZT19420.1"/>
    <property type="molecule type" value="Genomic_DNA"/>
</dbReference>
<evidence type="ECO:0000313" key="2">
    <source>
        <dbReference type="EMBL" id="CZT19420.1"/>
    </source>
</evidence>
<dbReference type="RefSeq" id="XP_023626310.1">
    <property type="nucleotide sequence ID" value="XM_023770542.1"/>
</dbReference>
<keyword evidence="3" id="KW-1185">Reference proteome</keyword>
<dbReference type="Proteomes" id="UP000225277">
    <property type="component" value="Unassembled WGS sequence"/>
</dbReference>
<feature type="chain" id="PRO_5013689587" evidence="1">
    <location>
        <begin position="20"/>
        <end position="51"/>
    </location>
</feature>
<evidence type="ECO:0000256" key="1">
    <source>
        <dbReference type="SAM" id="SignalP"/>
    </source>
</evidence>
<keyword evidence="1" id="KW-0732">Signal</keyword>
<gene>
    <name evidence="2" type="ORF">RCC_05271</name>
</gene>
<accession>A0A2D3V1S5</accession>
<dbReference type="GeneID" id="35600434"/>
<protein>
    <submittedName>
        <fullName evidence="2">Uncharacterized protein</fullName>
    </submittedName>
</protein>
<dbReference type="AlphaFoldDB" id="A0A2D3V1S5"/>
<organism evidence="2 3">
    <name type="scientific">Ramularia collo-cygni</name>
    <dbReference type="NCBI Taxonomy" id="112498"/>
    <lineage>
        <taxon>Eukaryota</taxon>
        <taxon>Fungi</taxon>
        <taxon>Dikarya</taxon>
        <taxon>Ascomycota</taxon>
        <taxon>Pezizomycotina</taxon>
        <taxon>Dothideomycetes</taxon>
        <taxon>Dothideomycetidae</taxon>
        <taxon>Mycosphaerellales</taxon>
        <taxon>Mycosphaerellaceae</taxon>
        <taxon>Ramularia</taxon>
    </lineage>
</organism>
<name>A0A2D3V1S5_9PEZI</name>
<proteinExistence type="predicted"/>
<reference evidence="2 3" key="1">
    <citation type="submission" date="2016-03" db="EMBL/GenBank/DDBJ databases">
        <authorList>
            <person name="Ploux O."/>
        </authorList>
    </citation>
    <scope>NUCLEOTIDE SEQUENCE [LARGE SCALE GENOMIC DNA]</scope>
    <source>
        <strain evidence="2 3">URUG2</strain>
    </source>
</reference>
<feature type="signal peptide" evidence="1">
    <location>
        <begin position="1"/>
        <end position="19"/>
    </location>
</feature>